<sequence>MNMDTNEKIERLLDMTEHPEHYSEEEMQEILADKETREYYDLIIKTDNAYTKSPDVDVDKALQEFETKHSHHFSLSKIAAILIGILLVSGITYAAIVINRSSSDKQSVRKTQTGRVITDKPTKSIDTETTDTDTTTTQKGQSFDNVELQTILDDISSYYKLKVVYNSDKSKHLRLHFYWDKTKDAETIVESLNHFENVNITLTDSKIDVK</sequence>
<evidence type="ECO:0000259" key="3">
    <source>
        <dbReference type="Pfam" id="PF16344"/>
    </source>
</evidence>
<keyword evidence="2" id="KW-1133">Transmembrane helix</keyword>
<dbReference type="Gene3D" id="3.55.50.30">
    <property type="match status" value="1"/>
</dbReference>
<dbReference type="Pfam" id="PF16344">
    <property type="entry name" value="FecR_C"/>
    <property type="match status" value="1"/>
</dbReference>
<reference evidence="4 5" key="1">
    <citation type="journal article" date="2022" name="Int. J. Syst. Evol. Microbiol.">
        <title>Prevotella herbatica sp. nov., a plant polysaccharide-decomposing anaerobic bacterium isolated from a methanogenic reactor.</title>
        <authorList>
            <person name="Uek A."/>
            <person name="Tonouchi A."/>
            <person name="Kaku N."/>
            <person name="Ueki K."/>
        </authorList>
    </citation>
    <scope>NUCLEOTIDE SEQUENCE [LARGE SCALE GENOMIC DNA]</scope>
    <source>
        <strain evidence="4 5">WR041</strain>
    </source>
</reference>
<keyword evidence="5" id="KW-1185">Reference proteome</keyword>
<evidence type="ECO:0000313" key="4">
    <source>
        <dbReference type="EMBL" id="BCS85254.1"/>
    </source>
</evidence>
<gene>
    <name evidence="4" type="ORF">prwr041_11470</name>
</gene>
<protein>
    <submittedName>
        <fullName evidence="4">DUF4974 domain-containing protein</fullName>
    </submittedName>
</protein>
<feature type="domain" description="Protein FecR C-terminal" evidence="3">
    <location>
        <begin position="142"/>
        <end position="207"/>
    </location>
</feature>
<feature type="transmembrane region" description="Helical" evidence="2">
    <location>
        <begin position="78"/>
        <end position="98"/>
    </location>
</feature>
<dbReference type="Proteomes" id="UP001319045">
    <property type="component" value="Chromosome"/>
</dbReference>
<keyword evidence="2" id="KW-0812">Transmembrane</keyword>
<accession>A0ABN6EHC0</accession>
<keyword evidence="2" id="KW-0472">Membrane</keyword>
<evidence type="ECO:0000256" key="1">
    <source>
        <dbReference type="SAM" id="MobiDB-lite"/>
    </source>
</evidence>
<organism evidence="4 5">
    <name type="scientific">Prevotella herbatica</name>
    <dbReference type="NCBI Taxonomy" id="2801997"/>
    <lineage>
        <taxon>Bacteria</taxon>
        <taxon>Pseudomonadati</taxon>
        <taxon>Bacteroidota</taxon>
        <taxon>Bacteroidia</taxon>
        <taxon>Bacteroidales</taxon>
        <taxon>Prevotellaceae</taxon>
        <taxon>Prevotella</taxon>
    </lineage>
</organism>
<dbReference type="EMBL" id="AP024484">
    <property type="protein sequence ID" value="BCS85254.1"/>
    <property type="molecule type" value="Genomic_DNA"/>
</dbReference>
<feature type="region of interest" description="Disordered" evidence="1">
    <location>
        <begin position="119"/>
        <end position="139"/>
    </location>
</feature>
<name>A0ABN6EHC0_9BACT</name>
<proteinExistence type="predicted"/>
<dbReference type="InterPro" id="IPR032508">
    <property type="entry name" value="FecR_C"/>
</dbReference>
<evidence type="ECO:0000256" key="2">
    <source>
        <dbReference type="SAM" id="Phobius"/>
    </source>
</evidence>
<evidence type="ECO:0000313" key="5">
    <source>
        <dbReference type="Proteomes" id="UP001319045"/>
    </source>
</evidence>